<protein>
    <recommendedName>
        <fullName evidence="5">Leucine-rich repeat-containing protein 28</fullName>
    </recommendedName>
</protein>
<evidence type="ECO:0000313" key="4">
    <source>
        <dbReference type="Proteomes" id="UP000030746"/>
    </source>
</evidence>
<dbReference type="SUPFAM" id="SSF52058">
    <property type="entry name" value="L domain-like"/>
    <property type="match status" value="1"/>
</dbReference>
<dbReference type="Pfam" id="PF13855">
    <property type="entry name" value="LRR_8"/>
    <property type="match status" value="2"/>
</dbReference>
<dbReference type="OMA" id="PEANINM"/>
<dbReference type="HOGENOM" id="CLU_064321_1_0_1"/>
<dbReference type="GeneID" id="20237600"/>
<keyword evidence="4" id="KW-1185">Reference proteome</keyword>
<gene>
    <name evidence="3" type="ORF">LOTGIDRAFT_158023</name>
</gene>
<evidence type="ECO:0008006" key="5">
    <source>
        <dbReference type="Google" id="ProtNLM"/>
    </source>
</evidence>
<keyword evidence="2" id="KW-0677">Repeat</keyword>
<dbReference type="InterPro" id="IPR001611">
    <property type="entry name" value="Leu-rich_rpt"/>
</dbReference>
<organism evidence="3 4">
    <name type="scientific">Lottia gigantea</name>
    <name type="common">Giant owl limpet</name>
    <dbReference type="NCBI Taxonomy" id="225164"/>
    <lineage>
        <taxon>Eukaryota</taxon>
        <taxon>Metazoa</taxon>
        <taxon>Spiralia</taxon>
        <taxon>Lophotrochozoa</taxon>
        <taxon>Mollusca</taxon>
        <taxon>Gastropoda</taxon>
        <taxon>Patellogastropoda</taxon>
        <taxon>Lottioidea</taxon>
        <taxon>Lottiidae</taxon>
        <taxon>Lottia</taxon>
    </lineage>
</organism>
<dbReference type="STRING" id="225164.V4CFD4"/>
<reference evidence="3 4" key="1">
    <citation type="journal article" date="2013" name="Nature">
        <title>Insights into bilaterian evolution from three spiralian genomes.</title>
        <authorList>
            <person name="Simakov O."/>
            <person name="Marletaz F."/>
            <person name="Cho S.J."/>
            <person name="Edsinger-Gonzales E."/>
            <person name="Havlak P."/>
            <person name="Hellsten U."/>
            <person name="Kuo D.H."/>
            <person name="Larsson T."/>
            <person name="Lv J."/>
            <person name="Arendt D."/>
            <person name="Savage R."/>
            <person name="Osoegawa K."/>
            <person name="de Jong P."/>
            <person name="Grimwood J."/>
            <person name="Chapman J.A."/>
            <person name="Shapiro H."/>
            <person name="Aerts A."/>
            <person name="Otillar R.P."/>
            <person name="Terry A.Y."/>
            <person name="Boore J.L."/>
            <person name="Grigoriev I.V."/>
            <person name="Lindberg D.R."/>
            <person name="Seaver E.C."/>
            <person name="Weisblat D.A."/>
            <person name="Putnam N.H."/>
            <person name="Rokhsar D.S."/>
        </authorList>
    </citation>
    <scope>NUCLEOTIDE SEQUENCE [LARGE SCALE GENOMIC DNA]</scope>
</reference>
<evidence type="ECO:0000256" key="2">
    <source>
        <dbReference type="ARBA" id="ARBA00022737"/>
    </source>
</evidence>
<dbReference type="InterPro" id="IPR003591">
    <property type="entry name" value="Leu-rich_rpt_typical-subtyp"/>
</dbReference>
<sequence length="361" mass="41214">MEVVLQLNYSGLTQLSADFCQYNRHIERLYLKRNKLKTLPKDIRCFCNLIDLYLPANEIHKLPDEIGCLKNLRYLDLSSNFLKSLPASIGQLSNLEKLNLSINNFLSILPNEIGQLQKLLTFEAAYLNLKIFPKQLCDCKSLQKLCLDRNFISFIPKEIVKLKNLQDLSMCGNSLVSLSHNLMKLKNIRDIYVDQNPALFSYPYKLPVTHLGCGRIESEDNCDEFCYMDVEENGQKVKLCLGDDVTSFGHPVLRPIPQLLELCFRVLSNYSSVVLESLKDQLPKELFITLTSQTSLCTVCEGVIFVDGFVVVVIKTDPLVISDDKVMYETVLCCSKSCVETFINDLPSHYRLIYPKLLEIT</sequence>
<evidence type="ECO:0000313" key="3">
    <source>
        <dbReference type="EMBL" id="ESP00730.1"/>
    </source>
</evidence>
<accession>V4CFD4</accession>
<dbReference type="GO" id="GO:0005737">
    <property type="term" value="C:cytoplasm"/>
    <property type="evidence" value="ECO:0007669"/>
    <property type="project" value="TreeGrafter"/>
</dbReference>
<keyword evidence="1" id="KW-0433">Leucine-rich repeat</keyword>
<dbReference type="InterPro" id="IPR032675">
    <property type="entry name" value="LRR_dom_sf"/>
</dbReference>
<dbReference type="KEGG" id="lgi:LOTGIDRAFT_158023"/>
<dbReference type="InterPro" id="IPR050216">
    <property type="entry name" value="LRR_domain-containing"/>
</dbReference>
<dbReference type="Proteomes" id="UP000030746">
    <property type="component" value="Unassembled WGS sequence"/>
</dbReference>
<dbReference type="Gene3D" id="3.80.10.10">
    <property type="entry name" value="Ribonuclease Inhibitor"/>
    <property type="match status" value="1"/>
</dbReference>
<dbReference type="EMBL" id="KB200701">
    <property type="protein sequence ID" value="ESP00730.1"/>
    <property type="molecule type" value="Genomic_DNA"/>
</dbReference>
<dbReference type="SMART" id="SM00369">
    <property type="entry name" value="LRR_TYP"/>
    <property type="match status" value="4"/>
</dbReference>
<dbReference type="CTD" id="20237600"/>
<evidence type="ECO:0000256" key="1">
    <source>
        <dbReference type="ARBA" id="ARBA00022614"/>
    </source>
</evidence>
<dbReference type="RefSeq" id="XP_009048849.1">
    <property type="nucleotide sequence ID" value="XM_009050601.1"/>
</dbReference>
<dbReference type="AlphaFoldDB" id="V4CFD4"/>
<dbReference type="PROSITE" id="PS51450">
    <property type="entry name" value="LRR"/>
    <property type="match status" value="1"/>
</dbReference>
<proteinExistence type="predicted"/>
<dbReference type="PANTHER" id="PTHR48051">
    <property type="match status" value="1"/>
</dbReference>
<dbReference type="PANTHER" id="PTHR48051:SF36">
    <property type="entry name" value="CASPASE FAMILY P20 DOMAIN-CONTAINING PROTEIN"/>
    <property type="match status" value="1"/>
</dbReference>
<name>V4CFD4_LOTGI</name>
<dbReference type="OrthoDB" id="2021138at2759"/>